<organism evidence="6">
    <name type="scientific">Schizaphis graminum</name>
    <name type="common">Green bug aphid</name>
    <dbReference type="NCBI Taxonomy" id="13262"/>
    <lineage>
        <taxon>Eukaryota</taxon>
        <taxon>Metazoa</taxon>
        <taxon>Ecdysozoa</taxon>
        <taxon>Arthropoda</taxon>
        <taxon>Hexapoda</taxon>
        <taxon>Insecta</taxon>
        <taxon>Pterygota</taxon>
        <taxon>Neoptera</taxon>
        <taxon>Paraneoptera</taxon>
        <taxon>Hemiptera</taxon>
        <taxon>Sternorrhyncha</taxon>
        <taxon>Aphidomorpha</taxon>
        <taxon>Aphidoidea</taxon>
        <taxon>Aphididae</taxon>
        <taxon>Aphidini</taxon>
        <taxon>Schizaphis</taxon>
    </lineage>
</organism>
<accession>A0A2S2PHA1</accession>
<dbReference type="InterPro" id="IPR008758">
    <property type="entry name" value="Peptidase_S28"/>
</dbReference>
<keyword evidence="2 6" id="KW-0645">Protease</keyword>
<dbReference type="PANTHER" id="PTHR11010:SF117">
    <property type="entry name" value="SERINE PROTEASE 16"/>
    <property type="match status" value="1"/>
</dbReference>
<evidence type="ECO:0000256" key="1">
    <source>
        <dbReference type="ARBA" id="ARBA00011079"/>
    </source>
</evidence>
<evidence type="ECO:0000256" key="3">
    <source>
        <dbReference type="ARBA" id="ARBA00022729"/>
    </source>
</evidence>
<dbReference type="Gene3D" id="3.40.50.1820">
    <property type="entry name" value="alpha/beta hydrolase"/>
    <property type="match status" value="1"/>
</dbReference>
<dbReference type="InterPro" id="IPR029058">
    <property type="entry name" value="AB_hydrolase_fold"/>
</dbReference>
<evidence type="ECO:0000256" key="2">
    <source>
        <dbReference type="ARBA" id="ARBA00022670"/>
    </source>
</evidence>
<dbReference type="Pfam" id="PF05577">
    <property type="entry name" value="Peptidase_S28"/>
    <property type="match status" value="1"/>
</dbReference>
<evidence type="ECO:0000313" key="6">
    <source>
        <dbReference type="EMBL" id="MBY28821.1"/>
    </source>
</evidence>
<dbReference type="GO" id="GO:0006508">
    <property type="term" value="P:proteolysis"/>
    <property type="evidence" value="ECO:0007669"/>
    <property type="project" value="UniProtKB-KW"/>
</dbReference>
<keyword evidence="5" id="KW-0325">Glycoprotein</keyword>
<sequence length="104" mass="11865">MCRDVFGKSFDLDALDKAVKNEDMMFNYLKKKTSRVIYLHGSIDPWNKLGLTQPQAQNSVSIFIEGVSHCADLYPSTSSDPPQLTKARKTVLYYLQKWMTQTGI</sequence>
<evidence type="ECO:0000256" key="4">
    <source>
        <dbReference type="ARBA" id="ARBA00022801"/>
    </source>
</evidence>
<dbReference type="EMBL" id="GGMR01016202">
    <property type="protein sequence ID" value="MBY28821.1"/>
    <property type="molecule type" value="Transcribed_RNA"/>
</dbReference>
<evidence type="ECO:0000256" key="5">
    <source>
        <dbReference type="ARBA" id="ARBA00023180"/>
    </source>
</evidence>
<reference evidence="6" key="1">
    <citation type="submission" date="2018-04" db="EMBL/GenBank/DDBJ databases">
        <title>Transcriptome of Schizaphis graminum biotype I.</title>
        <authorList>
            <person name="Scully E.D."/>
            <person name="Geib S.M."/>
            <person name="Palmer N.A."/>
            <person name="Koch K."/>
            <person name="Bradshaw J."/>
            <person name="Heng-Moss T."/>
            <person name="Sarath G."/>
        </authorList>
    </citation>
    <scope>NUCLEOTIDE SEQUENCE</scope>
</reference>
<gene>
    <name evidence="6" type="primary">PRSS16</name>
    <name evidence="6" type="ORF">g.91693</name>
</gene>
<dbReference type="AlphaFoldDB" id="A0A2S2PHA1"/>
<protein>
    <submittedName>
        <fullName evidence="6">Thymus-specific serine protease</fullName>
    </submittedName>
</protein>
<keyword evidence="4" id="KW-0378">Hydrolase</keyword>
<keyword evidence="3" id="KW-0732">Signal</keyword>
<name>A0A2S2PHA1_SCHGA</name>
<proteinExistence type="inferred from homology"/>
<dbReference type="GO" id="GO:0070008">
    <property type="term" value="F:serine-type exopeptidase activity"/>
    <property type="evidence" value="ECO:0007669"/>
    <property type="project" value="InterPro"/>
</dbReference>
<dbReference type="PANTHER" id="PTHR11010">
    <property type="entry name" value="PROTEASE S28 PRO-X CARBOXYPEPTIDASE-RELATED"/>
    <property type="match status" value="1"/>
</dbReference>
<dbReference type="GO" id="GO:0008239">
    <property type="term" value="F:dipeptidyl-peptidase activity"/>
    <property type="evidence" value="ECO:0007669"/>
    <property type="project" value="TreeGrafter"/>
</dbReference>
<comment type="similarity">
    <text evidence="1">Belongs to the peptidase S28 family.</text>
</comment>